<reference evidence="2" key="2">
    <citation type="journal article" date="2015" name="Data Brief">
        <title>Shoot transcriptome of the giant reed, Arundo donax.</title>
        <authorList>
            <person name="Barrero R.A."/>
            <person name="Guerrero F.D."/>
            <person name="Moolhuijzen P."/>
            <person name="Goolsby J.A."/>
            <person name="Tidwell J."/>
            <person name="Bellgard S.E."/>
            <person name="Bellgard M.I."/>
        </authorList>
    </citation>
    <scope>NUCLEOTIDE SEQUENCE</scope>
    <source>
        <tissue evidence="2">Shoot tissue taken approximately 20 cm above the soil surface</tissue>
    </source>
</reference>
<name>A0A0A9B5H8_ARUDO</name>
<proteinExistence type="predicted"/>
<sequence>MMWYFFWNLMNQLVTATLMLVHTASLLDMNKSWYTIGAG</sequence>
<feature type="chain" id="PRO_5002062782" evidence="1">
    <location>
        <begin position="17"/>
        <end position="39"/>
    </location>
</feature>
<feature type="signal peptide" evidence="1">
    <location>
        <begin position="1"/>
        <end position="16"/>
    </location>
</feature>
<evidence type="ECO:0000256" key="1">
    <source>
        <dbReference type="SAM" id="SignalP"/>
    </source>
</evidence>
<keyword evidence="1" id="KW-0732">Signal</keyword>
<protein>
    <submittedName>
        <fullName evidence="2">Uncharacterized protein</fullName>
    </submittedName>
</protein>
<evidence type="ECO:0000313" key="2">
    <source>
        <dbReference type="EMBL" id="JAD54557.1"/>
    </source>
</evidence>
<dbReference type="AlphaFoldDB" id="A0A0A9B5H8"/>
<dbReference type="EMBL" id="GBRH01243338">
    <property type="protein sequence ID" value="JAD54557.1"/>
    <property type="molecule type" value="Transcribed_RNA"/>
</dbReference>
<reference evidence="2" key="1">
    <citation type="submission" date="2014-09" db="EMBL/GenBank/DDBJ databases">
        <authorList>
            <person name="Magalhaes I.L.F."/>
            <person name="Oliveira U."/>
            <person name="Santos F.R."/>
            <person name="Vidigal T.H.D.A."/>
            <person name="Brescovit A.D."/>
            <person name="Santos A.J."/>
        </authorList>
    </citation>
    <scope>NUCLEOTIDE SEQUENCE</scope>
    <source>
        <tissue evidence="2">Shoot tissue taken approximately 20 cm above the soil surface</tissue>
    </source>
</reference>
<organism evidence="2">
    <name type="scientific">Arundo donax</name>
    <name type="common">Giant reed</name>
    <name type="synonym">Donax arundinaceus</name>
    <dbReference type="NCBI Taxonomy" id="35708"/>
    <lineage>
        <taxon>Eukaryota</taxon>
        <taxon>Viridiplantae</taxon>
        <taxon>Streptophyta</taxon>
        <taxon>Embryophyta</taxon>
        <taxon>Tracheophyta</taxon>
        <taxon>Spermatophyta</taxon>
        <taxon>Magnoliopsida</taxon>
        <taxon>Liliopsida</taxon>
        <taxon>Poales</taxon>
        <taxon>Poaceae</taxon>
        <taxon>PACMAD clade</taxon>
        <taxon>Arundinoideae</taxon>
        <taxon>Arundineae</taxon>
        <taxon>Arundo</taxon>
    </lineage>
</organism>
<accession>A0A0A9B5H8</accession>